<feature type="non-terminal residue" evidence="1">
    <location>
        <position position="363"/>
    </location>
</feature>
<proteinExistence type="predicted"/>
<dbReference type="EMBL" id="JAULSU010000005">
    <property type="protein sequence ID" value="KAK0617671.1"/>
    <property type="molecule type" value="Genomic_DNA"/>
</dbReference>
<protein>
    <submittedName>
        <fullName evidence="1">Uncharacterized protein</fullName>
    </submittedName>
</protein>
<organism evidence="1 2">
    <name type="scientific">Immersiella caudata</name>
    <dbReference type="NCBI Taxonomy" id="314043"/>
    <lineage>
        <taxon>Eukaryota</taxon>
        <taxon>Fungi</taxon>
        <taxon>Dikarya</taxon>
        <taxon>Ascomycota</taxon>
        <taxon>Pezizomycotina</taxon>
        <taxon>Sordariomycetes</taxon>
        <taxon>Sordariomycetidae</taxon>
        <taxon>Sordariales</taxon>
        <taxon>Lasiosphaeriaceae</taxon>
        <taxon>Immersiella</taxon>
    </lineage>
</organism>
<reference evidence="1" key="1">
    <citation type="submission" date="2023-06" db="EMBL/GenBank/DDBJ databases">
        <title>Genome-scale phylogeny and comparative genomics of the fungal order Sordariales.</title>
        <authorList>
            <consortium name="Lawrence Berkeley National Laboratory"/>
            <person name="Hensen N."/>
            <person name="Bonometti L."/>
            <person name="Westerberg I."/>
            <person name="Brannstrom I.O."/>
            <person name="Guillou S."/>
            <person name="Cros-Aarteil S."/>
            <person name="Calhoun S."/>
            <person name="Haridas S."/>
            <person name="Kuo A."/>
            <person name="Mondo S."/>
            <person name="Pangilinan J."/>
            <person name="Riley R."/>
            <person name="Labutti K."/>
            <person name="Andreopoulos B."/>
            <person name="Lipzen A."/>
            <person name="Chen C."/>
            <person name="Yanf M."/>
            <person name="Daum C."/>
            <person name="Ng V."/>
            <person name="Clum A."/>
            <person name="Steindorff A."/>
            <person name="Ohm R."/>
            <person name="Martin F."/>
            <person name="Silar P."/>
            <person name="Natvig D."/>
            <person name="Lalanne C."/>
            <person name="Gautier V."/>
            <person name="Ament-Velasquez S.L."/>
            <person name="Kruys A."/>
            <person name="Hutchinson M.I."/>
            <person name="Powell A.J."/>
            <person name="Barry K."/>
            <person name="Miller A.N."/>
            <person name="Grigoriev I.V."/>
            <person name="Debuchy R."/>
            <person name="Gladieux P."/>
            <person name="Thoren M.H."/>
            <person name="Johannesson H."/>
        </authorList>
    </citation>
    <scope>NUCLEOTIDE SEQUENCE</scope>
    <source>
        <strain evidence="1">CBS 606.72</strain>
    </source>
</reference>
<feature type="non-terminal residue" evidence="1">
    <location>
        <position position="1"/>
    </location>
</feature>
<accession>A0AA39WLQ0</accession>
<gene>
    <name evidence="1" type="ORF">B0T14DRAFT_394368</name>
</gene>
<dbReference type="AlphaFoldDB" id="A0AA39WLQ0"/>
<dbReference type="Proteomes" id="UP001175000">
    <property type="component" value="Unassembled WGS sequence"/>
</dbReference>
<dbReference type="PANTHER" id="PTHR33112">
    <property type="entry name" value="DOMAIN PROTEIN, PUTATIVE-RELATED"/>
    <property type="match status" value="1"/>
</dbReference>
<evidence type="ECO:0000313" key="2">
    <source>
        <dbReference type="Proteomes" id="UP001175000"/>
    </source>
</evidence>
<dbReference type="PANTHER" id="PTHR33112:SF16">
    <property type="entry name" value="HETEROKARYON INCOMPATIBILITY DOMAIN-CONTAINING PROTEIN"/>
    <property type="match status" value="1"/>
</dbReference>
<comment type="caution">
    <text evidence="1">The sequence shown here is derived from an EMBL/GenBank/DDBJ whole genome shotgun (WGS) entry which is preliminary data.</text>
</comment>
<sequence>LPPRVAMERARDKVLLREDPRRIRPWVEDWCRVVQAYSGRKLTYASDRLPALAGLAAHFGKKLFNPRDPDMSTYLAGMWKENLTVQLSWFPDYTSRRSSQPGDPWPSPLRTASTLQDIGSTDYLEDWLPSWSWVSLTSPIHYGYTSGTTDSPSLNGALFDARSGSPSGLGGLPMSYSPMEVTALTMIFPGPRDNHLYGPIKGGYLCLTSYLAVVSISEKNLLNPDNLSILPTAGPRPKLYSMYPPSLSSLFTRLLSSQGRPASAEGIIYFDTDPSHLPENTELHCLRLGTGPSAFSSTHGAVDYGLALMEVDNSFQLDRRGGLQRVDGAGGRFPRMRRVGLFEVDVWNERWSKGVVKTSVIVV</sequence>
<keyword evidence="2" id="KW-1185">Reference proteome</keyword>
<name>A0AA39WLQ0_9PEZI</name>
<evidence type="ECO:0000313" key="1">
    <source>
        <dbReference type="EMBL" id="KAK0617671.1"/>
    </source>
</evidence>